<protein>
    <submittedName>
        <fullName evidence="1">Uncharacterized protein</fullName>
    </submittedName>
</protein>
<name>A0AAD7Z6W9_DIPPU</name>
<feature type="non-terminal residue" evidence="1">
    <location>
        <position position="1"/>
    </location>
</feature>
<reference evidence="1" key="1">
    <citation type="journal article" date="2023" name="IScience">
        <title>Live-bearing cockroach genome reveals convergent evolutionary mechanisms linked to viviparity in insects and beyond.</title>
        <authorList>
            <person name="Fouks B."/>
            <person name="Harrison M.C."/>
            <person name="Mikhailova A.A."/>
            <person name="Marchal E."/>
            <person name="English S."/>
            <person name="Carruthers M."/>
            <person name="Jennings E.C."/>
            <person name="Chiamaka E.L."/>
            <person name="Frigard R.A."/>
            <person name="Pippel M."/>
            <person name="Attardo G.M."/>
            <person name="Benoit J.B."/>
            <person name="Bornberg-Bauer E."/>
            <person name="Tobe S.S."/>
        </authorList>
    </citation>
    <scope>NUCLEOTIDE SEQUENCE</scope>
    <source>
        <strain evidence="1">Stay&amp;Tobe</strain>
    </source>
</reference>
<accession>A0AAD7Z6W9</accession>
<dbReference type="EMBL" id="JASPKZ010010148">
    <property type="protein sequence ID" value="KAJ9575194.1"/>
    <property type="molecule type" value="Genomic_DNA"/>
</dbReference>
<proteinExistence type="predicted"/>
<evidence type="ECO:0000313" key="2">
    <source>
        <dbReference type="Proteomes" id="UP001233999"/>
    </source>
</evidence>
<organism evidence="1 2">
    <name type="scientific">Diploptera punctata</name>
    <name type="common">Pacific beetle cockroach</name>
    <dbReference type="NCBI Taxonomy" id="6984"/>
    <lineage>
        <taxon>Eukaryota</taxon>
        <taxon>Metazoa</taxon>
        <taxon>Ecdysozoa</taxon>
        <taxon>Arthropoda</taxon>
        <taxon>Hexapoda</taxon>
        <taxon>Insecta</taxon>
        <taxon>Pterygota</taxon>
        <taxon>Neoptera</taxon>
        <taxon>Polyneoptera</taxon>
        <taxon>Dictyoptera</taxon>
        <taxon>Blattodea</taxon>
        <taxon>Blaberoidea</taxon>
        <taxon>Blaberidae</taxon>
        <taxon>Diplopterinae</taxon>
        <taxon>Diploptera</taxon>
    </lineage>
</organism>
<gene>
    <name evidence="1" type="ORF">L9F63_025855</name>
</gene>
<feature type="non-terminal residue" evidence="1">
    <location>
        <position position="76"/>
    </location>
</feature>
<sequence length="76" mass="8190">ISGRLIERKNGNRDGTMPALTFISNHTTAFGQLTTCVNNIGYASQTSHLRRITVLPSLPEGNNPSRVLSPSGAIRL</sequence>
<keyword evidence="2" id="KW-1185">Reference proteome</keyword>
<dbReference type="AlphaFoldDB" id="A0AAD7Z6W9"/>
<evidence type="ECO:0000313" key="1">
    <source>
        <dbReference type="EMBL" id="KAJ9575194.1"/>
    </source>
</evidence>
<comment type="caution">
    <text evidence="1">The sequence shown here is derived from an EMBL/GenBank/DDBJ whole genome shotgun (WGS) entry which is preliminary data.</text>
</comment>
<dbReference type="Proteomes" id="UP001233999">
    <property type="component" value="Unassembled WGS sequence"/>
</dbReference>
<reference evidence="1" key="2">
    <citation type="submission" date="2023-05" db="EMBL/GenBank/DDBJ databases">
        <authorList>
            <person name="Fouks B."/>
        </authorList>
    </citation>
    <scope>NUCLEOTIDE SEQUENCE</scope>
    <source>
        <strain evidence="1">Stay&amp;Tobe</strain>
        <tissue evidence="1">Testes</tissue>
    </source>
</reference>